<dbReference type="EMBL" id="PIQG01000001">
    <property type="protein sequence ID" value="RUO79498.1"/>
    <property type="molecule type" value="Genomic_DNA"/>
</dbReference>
<comment type="caution">
    <text evidence="1">The sequence shown here is derived from an EMBL/GenBank/DDBJ whole genome shotgun (WGS) entry which is preliminary data.</text>
</comment>
<evidence type="ECO:0000313" key="2">
    <source>
        <dbReference type="Proteomes" id="UP000288279"/>
    </source>
</evidence>
<sequence>MLTELWLILGLVGLTALLWQFKKQQERALLLIQQYCRKHQLQYLDIARESSRLRTHGRLFGLWSCYRFGFSSDTEHRYEGELEMLNLRLITIKTPPYRLPAEQ</sequence>
<name>A0A432ZNQ9_9GAMM</name>
<dbReference type="Proteomes" id="UP000288279">
    <property type="component" value="Unassembled WGS sequence"/>
</dbReference>
<evidence type="ECO:0000313" key="1">
    <source>
        <dbReference type="EMBL" id="RUO79498.1"/>
    </source>
</evidence>
<dbReference type="Pfam" id="PF11743">
    <property type="entry name" value="DUF3301"/>
    <property type="match status" value="1"/>
</dbReference>
<dbReference type="InterPro" id="IPR021732">
    <property type="entry name" value="DUF3301"/>
</dbReference>
<keyword evidence="2" id="KW-1185">Reference proteome</keyword>
<organism evidence="1 2">
    <name type="scientific">Pseudidiomarina taiwanensis</name>
    <dbReference type="NCBI Taxonomy" id="337250"/>
    <lineage>
        <taxon>Bacteria</taxon>
        <taxon>Pseudomonadati</taxon>
        <taxon>Pseudomonadota</taxon>
        <taxon>Gammaproteobacteria</taxon>
        <taxon>Alteromonadales</taxon>
        <taxon>Idiomarinaceae</taxon>
        <taxon>Pseudidiomarina</taxon>
    </lineage>
</organism>
<gene>
    <name evidence="1" type="ORF">CWI83_03050</name>
</gene>
<accession>A0A432ZNQ9</accession>
<protein>
    <submittedName>
        <fullName evidence="1">DUF3301 domain-containing protein</fullName>
    </submittedName>
</protein>
<dbReference type="RefSeq" id="WP_126825536.1">
    <property type="nucleotide sequence ID" value="NZ_PIQG01000001.1"/>
</dbReference>
<dbReference type="AlphaFoldDB" id="A0A432ZNQ9"/>
<proteinExistence type="predicted"/>
<dbReference type="OrthoDB" id="5959530at2"/>
<reference evidence="1 2" key="1">
    <citation type="journal article" date="2011" name="Front. Microbiol.">
        <title>Genomic signatures of strain selection and enhancement in Bacillus atrophaeus var. globigii, a historical biowarfare simulant.</title>
        <authorList>
            <person name="Gibbons H.S."/>
            <person name="Broomall S.M."/>
            <person name="McNew L.A."/>
            <person name="Daligault H."/>
            <person name="Chapman C."/>
            <person name="Bruce D."/>
            <person name="Karavis M."/>
            <person name="Krepps M."/>
            <person name="McGregor P.A."/>
            <person name="Hong C."/>
            <person name="Park K.H."/>
            <person name="Akmal A."/>
            <person name="Feldman A."/>
            <person name="Lin J.S."/>
            <person name="Chang W.E."/>
            <person name="Higgs B.W."/>
            <person name="Demirev P."/>
            <person name="Lindquist J."/>
            <person name="Liem A."/>
            <person name="Fochler E."/>
            <person name="Read T.D."/>
            <person name="Tapia R."/>
            <person name="Johnson S."/>
            <person name="Bishop-Lilly K.A."/>
            <person name="Detter C."/>
            <person name="Han C."/>
            <person name="Sozhamannan S."/>
            <person name="Rosenzweig C.N."/>
            <person name="Skowronski E.W."/>
        </authorList>
    </citation>
    <scope>NUCLEOTIDE SEQUENCE [LARGE SCALE GENOMIC DNA]</scope>
    <source>
        <strain evidence="1 2">PIT1</strain>
    </source>
</reference>